<dbReference type="STRING" id="7998.ENSIPUP00000003100"/>
<feature type="compositionally biased region" description="Acidic residues" evidence="1">
    <location>
        <begin position="1084"/>
        <end position="1095"/>
    </location>
</feature>
<feature type="compositionally biased region" description="Basic and acidic residues" evidence="1">
    <location>
        <begin position="1432"/>
        <end position="1445"/>
    </location>
</feature>
<feature type="region of interest" description="Disordered" evidence="1">
    <location>
        <begin position="940"/>
        <end position="1360"/>
    </location>
</feature>
<gene>
    <name evidence="4" type="primary">erich3</name>
</gene>
<feature type="compositionally biased region" description="Basic and acidic residues" evidence="1">
    <location>
        <begin position="566"/>
        <end position="588"/>
    </location>
</feature>
<evidence type="ECO:0000313" key="4">
    <source>
        <dbReference type="RefSeq" id="XP_017323067.1"/>
    </source>
</evidence>
<reference evidence="3" key="1">
    <citation type="journal article" date="2016" name="Nat. Commun.">
        <title>The channel catfish genome sequence provides insights into the evolution of scale formation in teleosts.</title>
        <authorList>
            <person name="Liu Z."/>
            <person name="Liu S."/>
            <person name="Yao J."/>
            <person name="Bao L."/>
            <person name="Zhang J."/>
            <person name="Li Y."/>
            <person name="Jiang C."/>
            <person name="Sun L."/>
            <person name="Wang R."/>
            <person name="Zhang Y."/>
            <person name="Zhou T."/>
            <person name="Zeng Q."/>
            <person name="Fu Q."/>
            <person name="Gao S."/>
            <person name="Li N."/>
            <person name="Koren S."/>
            <person name="Jiang Y."/>
            <person name="Zimin A."/>
            <person name="Xu P."/>
            <person name="Phillippy A.M."/>
            <person name="Geng X."/>
            <person name="Song L."/>
            <person name="Sun F."/>
            <person name="Li C."/>
            <person name="Wang X."/>
            <person name="Chen A."/>
            <person name="Jin Y."/>
            <person name="Yuan Z."/>
            <person name="Yang Y."/>
            <person name="Tan S."/>
            <person name="Peatman E."/>
            <person name="Lu J."/>
            <person name="Qin Z."/>
            <person name="Dunham R."/>
            <person name="Li Z."/>
            <person name="Sonstegard T."/>
            <person name="Feng J."/>
            <person name="Danzmann R.G."/>
            <person name="Schroeder S."/>
            <person name="Scheffler B."/>
            <person name="Duke M.V."/>
            <person name="Ballard L."/>
            <person name="Kucuktas H."/>
            <person name="Kaltenboeck L."/>
            <person name="Liu H."/>
            <person name="Armbruster J."/>
            <person name="Xie Y."/>
            <person name="Kirby M.L."/>
            <person name="Tian Y."/>
            <person name="Flanagan M.E."/>
            <person name="Mu W."/>
            <person name="Waldbieser G.C."/>
        </authorList>
    </citation>
    <scope>NUCLEOTIDE SEQUENCE [LARGE SCALE GENOMIC DNA]</scope>
    <source>
        <strain evidence="3">SDA103</strain>
    </source>
</reference>
<organism evidence="3 4">
    <name type="scientific">Ictalurus punctatus</name>
    <name type="common">Channel catfish</name>
    <name type="synonym">Silurus punctatus</name>
    <dbReference type="NCBI Taxonomy" id="7998"/>
    <lineage>
        <taxon>Eukaryota</taxon>
        <taxon>Metazoa</taxon>
        <taxon>Chordata</taxon>
        <taxon>Craniata</taxon>
        <taxon>Vertebrata</taxon>
        <taxon>Euteleostomi</taxon>
        <taxon>Actinopterygii</taxon>
        <taxon>Neopterygii</taxon>
        <taxon>Teleostei</taxon>
        <taxon>Ostariophysi</taxon>
        <taxon>Siluriformes</taxon>
        <taxon>Ictaluridae</taxon>
        <taxon>Ictalurus</taxon>
    </lineage>
</organism>
<feature type="compositionally biased region" description="Basic and acidic residues" evidence="1">
    <location>
        <begin position="1143"/>
        <end position="1154"/>
    </location>
</feature>
<feature type="compositionally biased region" description="Basic and acidic residues" evidence="1">
    <location>
        <begin position="907"/>
        <end position="916"/>
    </location>
</feature>
<feature type="compositionally biased region" description="Acidic residues" evidence="1">
    <location>
        <begin position="744"/>
        <end position="755"/>
    </location>
</feature>
<feature type="region of interest" description="Disordered" evidence="1">
    <location>
        <begin position="1429"/>
        <end position="1509"/>
    </location>
</feature>
<feature type="compositionally biased region" description="Acidic residues" evidence="1">
    <location>
        <begin position="589"/>
        <end position="601"/>
    </location>
</feature>
<reference evidence="4" key="2">
    <citation type="submission" date="2025-08" db="UniProtKB">
        <authorList>
            <consortium name="RefSeq"/>
        </authorList>
    </citation>
    <scope>IDENTIFICATION</scope>
    <source>
        <tissue evidence="4">Blood</tissue>
    </source>
</reference>
<feature type="domain" description="DUF4590" evidence="2">
    <location>
        <begin position="290"/>
        <end position="402"/>
    </location>
</feature>
<feature type="compositionally biased region" description="Basic and acidic residues" evidence="1">
    <location>
        <begin position="756"/>
        <end position="770"/>
    </location>
</feature>
<sequence>MSHLTPGLIGAYNSLTDKHLTAYFNNARIRRHLQRVGLISRSGRIVSEKEFRYKVIHRDQQRHVRECLAQAIFHRVLDMERLHQTEIRRKLEEFSRRERVNKMKVERCNRYEDDPLIFLSPRPPTRLRNSHAQHSGPEREPSDSTDSLGSSRPNTAPEKTQRPVRLKPLNSSTPTSTKRNSSRCQNHDSTNDREQPISCILDRDVMRHLTLTDFSSSVSPYRLPVINNFVTPVPPLKRKEKLQNGTLRGRRLRPTTAPSDAPDTKEGAVQRAWSRSAVWVKMVYFGKSVHLSHDLMELKDEVKVFQQHCGGENLCVYKGKLKEGESFQFVSRRHRGFPFSLTFYLNGLQVERLSSCCEFKHRKNSRLGGRHAHFGFSGVEGAAPCYRCIIAMGLDKKPTPPKRMRNDLLVSKSWEKEKEEENHSKSESSQSHDTETKRNTNQEHKHKNGYEEDFEADDEGPMEDGVDEGNETSPSLSRKEEDKRRKDENGSDNLNRNKVRGSSSVSSGLTSSSSSSEENEHELDEEQKEEELKPKRHMATLTSEKDAEETEDLQTSSVSLPTEDEPQNRETEQTERVDGETEEPREAEEPTDAPVEAEEPREEPGEAEKPREDLRAGTAGDVNKEGDRAKSVQEKLAAAILNMTECVSEPELSDTTTEEDELVSFVSQREGPGAEPENNVAQLTGDEENGSEPVQEAEMEEAHKEEPKEEIKKEIHETPQPETVKEEEEKDTNQTEGIIQNASNEDESAQDEQNSGDEKEDQKPDVRKDTTDEEEGQKQENNNFTNEENKSNEEPEMMKEPEDEELPDGEVPKSEESFGQKPEKEATSENAEETRATPVEEEVNMIEEITDLQLENPEETSMNHENVDQNTEKEKINDEEPNGGEEVSADDKVTEEVRADDEETFDEESRNRRNNSEETGNYITDCVEGIMEDTELELKGSAINEVNSEDVASEDKKSEERLVVFVTEGEKEQREDGGGVETDVTDGMEETKDQDPQVKEDENTDEGNKDEEKIDKEMTEDNADQKEPTPPGQTSEEKAEDDVGKREEEKEELAAEKDAELKDRDDDKHAEELKEKESLKETEVGENEVDDMSDGGEERTDVGEADAEMQKIVTEQEDDNKEEQKDNADPTVHEALQETTDGPDIKPGEIKAENGEETINVDQEEPDKKEEAGPGEGEGTSETNEEEINRDMTKEEGVKDEEMDDDNEKEQDQRVIQQETTNEEEEDEKEEEDVGEEEIEQKQNVQQETTNEEEVNDEQKDELENIKPLISENSNDAATEDEAPSDTKTPAEDPAGAESEPKDTNVDLENRGEEESRAGDGNHIQSSTDIKKDKSADAAKETRSVEGSTSPSEESQPLEKVLAFKREEREAELIVAPQTDHEELVSNWVNIHQASNYFETFVEPLDEIKVLDREMTVNAEALEIDETILSPKESHRNEESSETDKISLPVNSEREELEDTVVENFNMESEALGAEGQTNPFSSNSAEEEEDRRQMDSVQTPKDQEDVAVNNVMNISATPVMKIEISQDS</sequence>
<feature type="compositionally biased region" description="Basic and acidic residues" evidence="1">
    <location>
        <begin position="413"/>
        <end position="443"/>
    </location>
</feature>
<dbReference type="CTD" id="127254"/>
<feature type="compositionally biased region" description="Polar residues" evidence="1">
    <location>
        <begin position="144"/>
        <end position="158"/>
    </location>
</feature>
<feature type="compositionally biased region" description="Polar residues" evidence="1">
    <location>
        <begin position="169"/>
        <end position="184"/>
    </location>
</feature>
<dbReference type="RefSeq" id="XP_017323067.1">
    <property type="nucleotide sequence ID" value="XM_017467578.3"/>
</dbReference>
<dbReference type="KEGG" id="ipu:108265353"/>
<evidence type="ECO:0000313" key="3">
    <source>
        <dbReference type="Proteomes" id="UP000221080"/>
    </source>
</evidence>
<feature type="compositionally biased region" description="Polar residues" evidence="1">
    <location>
        <begin position="1476"/>
        <end position="1485"/>
    </location>
</feature>
<protein>
    <submittedName>
        <fullName evidence="4">Glutamate-rich protein 3 isoform X1</fullName>
    </submittedName>
</protein>
<feature type="compositionally biased region" description="Acidic residues" evidence="1">
    <location>
        <begin position="685"/>
        <end position="699"/>
    </location>
</feature>
<feature type="compositionally biased region" description="Basic and acidic residues" evidence="1">
    <location>
        <begin position="989"/>
        <end position="1027"/>
    </location>
</feature>
<feature type="compositionally biased region" description="Basic and acidic residues" evidence="1">
    <location>
        <begin position="477"/>
        <end position="489"/>
    </location>
</feature>
<proteinExistence type="predicted"/>
<dbReference type="InterPro" id="IPR027962">
    <property type="entry name" value="ERICH3"/>
</dbReference>
<keyword evidence="3" id="KW-1185">Reference proteome</keyword>
<evidence type="ECO:0000256" key="1">
    <source>
        <dbReference type="SAM" id="MobiDB-lite"/>
    </source>
</evidence>
<feature type="region of interest" description="Disordered" evidence="1">
    <location>
        <begin position="116"/>
        <end position="195"/>
    </location>
</feature>
<feature type="region of interest" description="Disordered" evidence="1">
    <location>
        <begin position="648"/>
        <end position="923"/>
    </location>
</feature>
<dbReference type="OMA" id="HKMEDES"/>
<dbReference type="PANTHER" id="PTHR23034:SF2">
    <property type="entry name" value="GLUTAMATE-RICH PROTEIN 3"/>
    <property type="match status" value="1"/>
</dbReference>
<feature type="compositionally biased region" description="Acidic residues" evidence="1">
    <location>
        <begin position="517"/>
        <end position="529"/>
    </location>
</feature>
<feature type="compositionally biased region" description="Acidic residues" evidence="1">
    <location>
        <begin position="1250"/>
        <end position="1261"/>
    </location>
</feature>
<dbReference type="PANTHER" id="PTHR23034">
    <property type="entry name" value="GLUTAMATE-RICH PROTEIN 3"/>
    <property type="match status" value="1"/>
</dbReference>
<feature type="compositionally biased region" description="Basic and acidic residues" evidence="1">
    <location>
        <begin position="1122"/>
        <end position="1136"/>
    </location>
</feature>
<feature type="compositionally biased region" description="Basic and acidic residues" evidence="1">
    <location>
        <begin position="700"/>
        <end position="719"/>
    </location>
</feature>
<feature type="compositionally biased region" description="Acidic residues" evidence="1">
    <location>
        <begin position="1198"/>
        <end position="1209"/>
    </location>
</feature>
<feature type="region of interest" description="Disordered" evidence="1">
    <location>
        <begin position="396"/>
        <end position="630"/>
    </location>
</feature>
<feature type="compositionally biased region" description="Acidic residues" evidence="1">
    <location>
        <begin position="451"/>
        <end position="470"/>
    </location>
</feature>
<feature type="compositionally biased region" description="Basic and acidic residues" evidence="1">
    <location>
        <begin position="1035"/>
        <end position="1083"/>
    </location>
</feature>
<feature type="compositionally biased region" description="Basic and acidic residues" evidence="1">
    <location>
        <begin position="810"/>
        <end position="835"/>
    </location>
</feature>
<feature type="compositionally biased region" description="Low complexity" evidence="1">
    <location>
        <begin position="502"/>
        <end position="516"/>
    </location>
</feature>
<feature type="compositionally biased region" description="Basic and acidic residues" evidence="1">
    <location>
        <begin position="953"/>
        <end position="977"/>
    </location>
</feature>
<name>A0A2D0QXD3_ICTPU</name>
<feature type="compositionally biased region" description="Basic and acidic residues" evidence="1">
    <location>
        <begin position="185"/>
        <end position="195"/>
    </location>
</feature>
<feature type="compositionally biased region" description="Basic and acidic residues" evidence="1">
    <location>
        <begin position="1299"/>
        <end position="1320"/>
    </location>
</feature>
<evidence type="ECO:0000259" key="2">
    <source>
        <dbReference type="Pfam" id="PF15257"/>
    </source>
</evidence>
<feature type="compositionally biased region" description="Basic and acidic residues" evidence="1">
    <location>
        <begin position="861"/>
        <end position="878"/>
    </location>
</feature>
<feature type="compositionally biased region" description="Acidic residues" evidence="1">
    <location>
        <begin position="1221"/>
        <end position="1239"/>
    </location>
</feature>
<accession>A0A2D0QXD3</accession>
<feature type="compositionally biased region" description="Basic and acidic residues" evidence="1">
    <location>
        <begin position="1187"/>
        <end position="1197"/>
    </location>
</feature>
<feature type="compositionally biased region" description="Basic and acidic residues" evidence="1">
    <location>
        <begin position="602"/>
        <end position="615"/>
    </location>
</feature>
<dbReference type="Proteomes" id="UP000221080">
    <property type="component" value="Chromosome 5"/>
</dbReference>
<feature type="compositionally biased region" description="Polar residues" evidence="1">
    <location>
        <begin position="734"/>
        <end position="743"/>
    </location>
</feature>
<dbReference type="InterPro" id="IPR048257">
    <property type="entry name" value="DUF4590"/>
</dbReference>
<dbReference type="GeneID" id="108265353"/>
<feature type="compositionally biased region" description="Acidic residues" evidence="1">
    <location>
        <begin position="839"/>
        <end position="850"/>
    </location>
</feature>
<feature type="compositionally biased region" description="Polar residues" evidence="1">
    <location>
        <begin position="1345"/>
        <end position="1355"/>
    </location>
</feature>
<dbReference type="OrthoDB" id="120976at2759"/>
<dbReference type="Pfam" id="PF15257">
    <property type="entry name" value="DUF4590"/>
    <property type="match status" value="1"/>
</dbReference>
<feature type="compositionally biased region" description="Basic and acidic residues" evidence="1">
    <location>
        <begin position="1329"/>
        <end position="1344"/>
    </location>
</feature>
<feature type="compositionally biased region" description="Basic and acidic residues" evidence="1">
    <location>
        <begin position="787"/>
        <end position="800"/>
    </location>
</feature>